<feature type="coiled-coil region" evidence="1">
    <location>
        <begin position="266"/>
        <end position="293"/>
    </location>
</feature>
<dbReference type="EMBL" id="CAJNRG010014808">
    <property type="protein sequence ID" value="CAF2157914.1"/>
    <property type="molecule type" value="Genomic_DNA"/>
</dbReference>
<evidence type="ECO:0000256" key="1">
    <source>
        <dbReference type="SAM" id="Coils"/>
    </source>
</evidence>
<accession>A0A820KPE8</accession>
<dbReference type="Proteomes" id="UP000663887">
    <property type="component" value="Unassembled WGS sequence"/>
</dbReference>
<feature type="non-terminal residue" evidence="4">
    <location>
        <position position="1"/>
    </location>
</feature>
<evidence type="ECO:0000256" key="2">
    <source>
        <dbReference type="SAM" id="MobiDB-lite"/>
    </source>
</evidence>
<proteinExistence type="predicted"/>
<dbReference type="EMBL" id="CAJOBF010015484">
    <property type="protein sequence ID" value="CAF4347895.1"/>
    <property type="molecule type" value="Genomic_DNA"/>
</dbReference>
<dbReference type="AlphaFoldDB" id="A0A820KPE8"/>
<dbReference type="Proteomes" id="UP000663842">
    <property type="component" value="Unassembled WGS sequence"/>
</dbReference>
<organism evidence="4 5">
    <name type="scientific">Rotaria magnacalcarata</name>
    <dbReference type="NCBI Taxonomy" id="392030"/>
    <lineage>
        <taxon>Eukaryota</taxon>
        <taxon>Metazoa</taxon>
        <taxon>Spiralia</taxon>
        <taxon>Gnathifera</taxon>
        <taxon>Rotifera</taxon>
        <taxon>Eurotatoria</taxon>
        <taxon>Bdelloidea</taxon>
        <taxon>Philodinida</taxon>
        <taxon>Philodinidae</taxon>
        <taxon>Rotaria</taxon>
    </lineage>
</organism>
<feature type="non-terminal residue" evidence="4">
    <location>
        <position position="387"/>
    </location>
</feature>
<feature type="region of interest" description="Disordered" evidence="2">
    <location>
        <begin position="366"/>
        <end position="387"/>
    </location>
</feature>
<sequence length="387" mass="45494">MDSLMIECQTLLENKSKPSVQFNQHEELIQINSELKHTIEQINDKFQNIVATRPDLFKDISEETNERIDSFISTIEDQARLLVKLQTECDENAENYQSLMNDLKNSFGIYRQQIDDEYRVKLDEYIPSLSRITHEIETQTSDYSTMESTNISGEGIQFFETIESNDNEINTWFDASPVIIDKDEIERQQFHDIDIQYTLIPSALPEQLTNEIRFFESQLSTDCSTQTDIDTVKVEEIQQVKDKIPEVNFERTTLLSTPNGNILENLDQIKLFIESLQNEIKEINSSFDTYRNRIEEENLIKMEQLKLDERNHAGTQTLDLSIVEEHQKIIEKLQETEVVYQHEIERLIEDRDQARNFITQCNEEGTQKRSNYEASLQSQIRERDEQI</sequence>
<name>A0A820KPE8_9BILA</name>
<feature type="coiled-coil region" evidence="1">
    <location>
        <begin position="330"/>
        <end position="364"/>
    </location>
</feature>
<evidence type="ECO:0000313" key="3">
    <source>
        <dbReference type="EMBL" id="CAF2157914.1"/>
    </source>
</evidence>
<reference evidence="4" key="1">
    <citation type="submission" date="2021-02" db="EMBL/GenBank/DDBJ databases">
        <authorList>
            <person name="Nowell W R."/>
        </authorList>
    </citation>
    <scope>NUCLEOTIDE SEQUENCE</scope>
</reference>
<evidence type="ECO:0000313" key="4">
    <source>
        <dbReference type="EMBL" id="CAF4347895.1"/>
    </source>
</evidence>
<evidence type="ECO:0000313" key="5">
    <source>
        <dbReference type="Proteomes" id="UP000663842"/>
    </source>
</evidence>
<protein>
    <submittedName>
        <fullName evidence="4">Uncharacterized protein</fullName>
    </submittedName>
</protein>
<comment type="caution">
    <text evidence="4">The sequence shown here is derived from an EMBL/GenBank/DDBJ whole genome shotgun (WGS) entry which is preliminary data.</text>
</comment>
<gene>
    <name evidence="4" type="ORF">UXM345_LOCUS35854</name>
    <name evidence="3" type="ORF">XDN619_LOCUS29988</name>
</gene>
<keyword evidence="1" id="KW-0175">Coiled coil</keyword>